<dbReference type="PRINTS" id="PR00081">
    <property type="entry name" value="GDHRDH"/>
</dbReference>
<sequence length="232" mass="25217">MDLINDIVLDVKIAMLQEVQAEITEKGRRCGVFPGDVWNEDVKSTVEGVVNTLGGLDVMVSNAAPKSSRCYAYSHLIDTIEQWDRTLAINTRGAFLCYQYAAKQMIKQGRGGRIIGCSSSAGKSGNDIAVWGDQIGYPGLDPGTLVLGNFGITVNAYAPGAVDTEMSRLTTLQQRNMEEVIKLSVARSAVDYVGQPEDVTGLVSYLASKEARYMTGTSTSSGRMYLTFMCWL</sequence>
<dbReference type="Pfam" id="PF00106">
    <property type="entry name" value="adh_short"/>
    <property type="match status" value="1"/>
</dbReference>
<dbReference type="Proteomes" id="UP000217790">
    <property type="component" value="Unassembled WGS sequence"/>
</dbReference>
<dbReference type="InParanoid" id="A0A2H3DAU4"/>
<dbReference type="EMBL" id="KZ293685">
    <property type="protein sequence ID" value="PBK86197.1"/>
    <property type="molecule type" value="Genomic_DNA"/>
</dbReference>
<proteinExistence type="inferred from homology"/>
<dbReference type="PANTHER" id="PTHR42760">
    <property type="entry name" value="SHORT-CHAIN DEHYDROGENASES/REDUCTASES FAMILY MEMBER"/>
    <property type="match status" value="1"/>
</dbReference>
<evidence type="ECO:0000256" key="1">
    <source>
        <dbReference type="ARBA" id="ARBA00006484"/>
    </source>
</evidence>
<dbReference type="InterPro" id="IPR036291">
    <property type="entry name" value="NAD(P)-bd_dom_sf"/>
</dbReference>
<name>A0A2H3DAU4_ARMGA</name>
<dbReference type="STRING" id="47427.A0A2H3DAU4"/>
<dbReference type="OrthoDB" id="498125at2759"/>
<dbReference type="Pfam" id="PF13561">
    <property type="entry name" value="adh_short_C2"/>
    <property type="match status" value="1"/>
</dbReference>
<organism evidence="2 3">
    <name type="scientific">Armillaria gallica</name>
    <name type="common">Bulbous honey fungus</name>
    <name type="synonym">Armillaria bulbosa</name>
    <dbReference type="NCBI Taxonomy" id="47427"/>
    <lineage>
        <taxon>Eukaryota</taxon>
        <taxon>Fungi</taxon>
        <taxon>Dikarya</taxon>
        <taxon>Basidiomycota</taxon>
        <taxon>Agaricomycotina</taxon>
        <taxon>Agaricomycetes</taxon>
        <taxon>Agaricomycetidae</taxon>
        <taxon>Agaricales</taxon>
        <taxon>Marasmiineae</taxon>
        <taxon>Physalacriaceae</taxon>
        <taxon>Armillaria</taxon>
    </lineage>
</organism>
<comment type="similarity">
    <text evidence="1">Belongs to the short-chain dehydrogenases/reductases (SDR) family.</text>
</comment>
<dbReference type="SUPFAM" id="SSF51735">
    <property type="entry name" value="NAD(P)-binding Rossmann-fold domains"/>
    <property type="match status" value="1"/>
</dbReference>
<dbReference type="Gene3D" id="3.40.50.720">
    <property type="entry name" value="NAD(P)-binding Rossmann-like Domain"/>
    <property type="match status" value="1"/>
</dbReference>
<protein>
    <submittedName>
        <fullName evidence="2">NAD(P)-binding protein</fullName>
    </submittedName>
</protein>
<dbReference type="InterPro" id="IPR002347">
    <property type="entry name" value="SDR_fam"/>
</dbReference>
<evidence type="ECO:0000313" key="3">
    <source>
        <dbReference type="Proteomes" id="UP000217790"/>
    </source>
</evidence>
<dbReference type="GO" id="GO:0016616">
    <property type="term" value="F:oxidoreductase activity, acting on the CH-OH group of donors, NAD or NADP as acceptor"/>
    <property type="evidence" value="ECO:0007669"/>
    <property type="project" value="TreeGrafter"/>
</dbReference>
<gene>
    <name evidence="2" type="ORF">ARMGADRAFT_1086675</name>
</gene>
<accession>A0A2H3DAU4</accession>
<keyword evidence="3" id="KW-1185">Reference proteome</keyword>
<reference evidence="3" key="1">
    <citation type="journal article" date="2017" name="Nat. Ecol. Evol.">
        <title>Genome expansion and lineage-specific genetic innovations in the forest pathogenic fungi Armillaria.</title>
        <authorList>
            <person name="Sipos G."/>
            <person name="Prasanna A.N."/>
            <person name="Walter M.C."/>
            <person name="O'Connor E."/>
            <person name="Balint B."/>
            <person name="Krizsan K."/>
            <person name="Kiss B."/>
            <person name="Hess J."/>
            <person name="Varga T."/>
            <person name="Slot J."/>
            <person name="Riley R."/>
            <person name="Boka B."/>
            <person name="Rigling D."/>
            <person name="Barry K."/>
            <person name="Lee J."/>
            <person name="Mihaltcheva S."/>
            <person name="LaButti K."/>
            <person name="Lipzen A."/>
            <person name="Waldron R."/>
            <person name="Moloney N.M."/>
            <person name="Sperisen C."/>
            <person name="Kredics L."/>
            <person name="Vagvoelgyi C."/>
            <person name="Patrignani A."/>
            <person name="Fitzpatrick D."/>
            <person name="Nagy I."/>
            <person name="Doyle S."/>
            <person name="Anderson J.B."/>
            <person name="Grigoriev I.V."/>
            <person name="Gueldener U."/>
            <person name="Muensterkoetter M."/>
            <person name="Nagy L.G."/>
        </authorList>
    </citation>
    <scope>NUCLEOTIDE SEQUENCE [LARGE SCALE GENOMIC DNA]</scope>
    <source>
        <strain evidence="3">Ar21-2</strain>
    </source>
</reference>
<dbReference type="AlphaFoldDB" id="A0A2H3DAU4"/>
<evidence type="ECO:0000313" key="2">
    <source>
        <dbReference type="EMBL" id="PBK86197.1"/>
    </source>
</evidence>